<dbReference type="EMBL" id="CP095362">
    <property type="protein sequence ID" value="XAG66847.1"/>
    <property type="molecule type" value="Genomic_DNA"/>
</dbReference>
<accession>A0AAU6TYM0</accession>
<sequence length="377" mass="42127">MKKILAVLIGITLLSGCGPKELSPEQKMQVEALKSELAQTEKEITAANEMDNKYSGGLIKSLIAARTEVLGTNKALLQQRINAIESGAKIEIVVNGQKEDPEKAKEIESEINSLRAEIGILQKDADRYTGGLIRDLKLSAIATQEQTIALLQQRYLMAKYGISITRNEKPAEIKENNNVQTANEIKQESQTLLPPADGPLGLRMGLSAEDISRMTGRELSEIEGKTNLYETDKTPKSNSEFESYIFVISPKYGLCQIRAIGKVINTDGYGLQLRSKFDDMRSSLDSVYGKGKLTDKLFPGSIWDEPRYWMMSLLKDERFLISEWNKKNEVSEKNNLNDIALEARAISSESGILFLQYDFQNSEKCQSEIKEAKKSSL</sequence>
<proteinExistence type="predicted"/>
<organism evidence="2">
    <name type="scientific">bacterium 19GA11TI05</name>
    <dbReference type="NCBI Taxonomy" id="2920688"/>
    <lineage>
        <taxon>Bacteria</taxon>
    </lineage>
</organism>
<feature type="coiled-coil region" evidence="1">
    <location>
        <begin position="23"/>
        <end position="50"/>
    </location>
</feature>
<evidence type="ECO:0008006" key="3">
    <source>
        <dbReference type="Google" id="ProtNLM"/>
    </source>
</evidence>
<reference evidence="2" key="1">
    <citation type="submission" date="2022-03" db="EMBL/GenBank/DDBJ databases">
        <title>Sea Food Isolates.</title>
        <authorList>
            <person name="Li c."/>
        </authorList>
    </citation>
    <scope>NUCLEOTIDE SEQUENCE</scope>
    <source>
        <strain evidence="2">19GA11TI05</strain>
    </source>
</reference>
<name>A0AAU6TYM0_UNCXX</name>
<evidence type="ECO:0000256" key="1">
    <source>
        <dbReference type="SAM" id="Coils"/>
    </source>
</evidence>
<keyword evidence="1" id="KW-0175">Coiled coil</keyword>
<dbReference type="PROSITE" id="PS51257">
    <property type="entry name" value="PROKAR_LIPOPROTEIN"/>
    <property type="match status" value="1"/>
</dbReference>
<protein>
    <recommendedName>
        <fullName evidence="3">Lipoprotein</fullName>
    </recommendedName>
</protein>
<dbReference type="AlphaFoldDB" id="A0AAU6TYM0"/>
<gene>
    <name evidence="2" type="ORF">MRM81_07465</name>
</gene>
<evidence type="ECO:0000313" key="2">
    <source>
        <dbReference type="EMBL" id="XAG66847.1"/>
    </source>
</evidence>